<evidence type="ECO:0000313" key="3">
    <source>
        <dbReference type="Proteomes" id="UP000801864"/>
    </source>
</evidence>
<organism evidence="2 3">
    <name type="scientific">Trichoderma lentiforme</name>
    <dbReference type="NCBI Taxonomy" id="1567552"/>
    <lineage>
        <taxon>Eukaryota</taxon>
        <taxon>Fungi</taxon>
        <taxon>Dikarya</taxon>
        <taxon>Ascomycota</taxon>
        <taxon>Pezizomycotina</taxon>
        <taxon>Sordariomycetes</taxon>
        <taxon>Hypocreomycetidae</taxon>
        <taxon>Hypocreales</taxon>
        <taxon>Hypocreaceae</taxon>
        <taxon>Trichoderma</taxon>
    </lineage>
</organism>
<dbReference type="AlphaFoldDB" id="A0A9P4XE95"/>
<sequence>MRSAVARNVVLRLGPTKGLQGQEWMCGSSPWGTEGRNAVKGPILRGPSAATGGANLRKEKPAEYGGLHSAAAG</sequence>
<comment type="caution">
    <text evidence="2">The sequence shown here is derived from an EMBL/GenBank/DDBJ whole genome shotgun (WGS) entry which is preliminary data.</text>
</comment>
<name>A0A9P4XE95_9HYPO</name>
<proteinExistence type="predicted"/>
<accession>A0A9P4XE95</accession>
<reference evidence="2 3" key="1">
    <citation type="submission" date="2018-06" db="EMBL/GenBank/DDBJ databases">
        <title>Genome analysis of cellulolytic fungus Trichoderma lentiforme CFAM-422.</title>
        <authorList>
            <person name="Steindorff A.S."/>
            <person name="Formighieri E.F."/>
            <person name="Midorikawa G.E.O."/>
            <person name="Tamietti M.S."/>
            <person name="Ramos E.Z."/>
            <person name="Silva A.S."/>
            <person name="Bon E.P.S."/>
            <person name="Mendes T.D."/>
            <person name="Damaso M.C.T."/>
            <person name="Favaro L.C.L."/>
        </authorList>
    </citation>
    <scope>NUCLEOTIDE SEQUENCE [LARGE SCALE GENOMIC DNA]</scope>
    <source>
        <strain evidence="2 3">CFAM-422</strain>
    </source>
</reference>
<evidence type="ECO:0000256" key="1">
    <source>
        <dbReference type="SAM" id="MobiDB-lite"/>
    </source>
</evidence>
<gene>
    <name evidence="2" type="ORF">CFAM422_007172</name>
</gene>
<evidence type="ECO:0000313" key="2">
    <source>
        <dbReference type="EMBL" id="KAF3069376.1"/>
    </source>
</evidence>
<dbReference type="Proteomes" id="UP000801864">
    <property type="component" value="Unassembled WGS sequence"/>
</dbReference>
<keyword evidence="3" id="KW-1185">Reference proteome</keyword>
<feature type="region of interest" description="Disordered" evidence="1">
    <location>
        <begin position="45"/>
        <end position="73"/>
    </location>
</feature>
<dbReference type="EMBL" id="QLNT01000012">
    <property type="protein sequence ID" value="KAF3069376.1"/>
    <property type="molecule type" value="Genomic_DNA"/>
</dbReference>
<protein>
    <submittedName>
        <fullName evidence="2">Uncharacterized protein</fullName>
    </submittedName>
</protein>